<evidence type="ECO:0000256" key="2">
    <source>
        <dbReference type="ARBA" id="ARBA00023125"/>
    </source>
</evidence>
<keyword evidence="7" id="KW-1185">Reference proteome</keyword>
<dbReference type="Gene3D" id="1.10.10.10">
    <property type="entry name" value="Winged helix-like DNA-binding domain superfamily/Winged helix DNA-binding domain"/>
    <property type="match status" value="1"/>
</dbReference>
<dbReference type="GO" id="GO:0003700">
    <property type="term" value="F:DNA-binding transcription factor activity"/>
    <property type="evidence" value="ECO:0007669"/>
    <property type="project" value="TreeGrafter"/>
</dbReference>
<feature type="domain" description="HTH iclR-type" evidence="4">
    <location>
        <begin position="24"/>
        <end position="86"/>
    </location>
</feature>
<dbReference type="InterPro" id="IPR050707">
    <property type="entry name" value="HTH_MetabolicPath_Reg"/>
</dbReference>
<dbReference type="GO" id="GO:0045892">
    <property type="term" value="P:negative regulation of DNA-templated transcription"/>
    <property type="evidence" value="ECO:0007669"/>
    <property type="project" value="TreeGrafter"/>
</dbReference>
<dbReference type="PANTHER" id="PTHR30136">
    <property type="entry name" value="HELIX-TURN-HELIX TRANSCRIPTIONAL REGULATOR, ICLR FAMILY"/>
    <property type="match status" value="1"/>
</dbReference>
<feature type="domain" description="IclR-ED" evidence="5">
    <location>
        <begin position="87"/>
        <end position="274"/>
    </location>
</feature>
<proteinExistence type="predicted"/>
<keyword evidence="3" id="KW-0804">Transcription</keyword>
<dbReference type="InterPro" id="IPR029016">
    <property type="entry name" value="GAF-like_dom_sf"/>
</dbReference>
<evidence type="ECO:0000256" key="3">
    <source>
        <dbReference type="ARBA" id="ARBA00023163"/>
    </source>
</evidence>
<evidence type="ECO:0000259" key="4">
    <source>
        <dbReference type="PROSITE" id="PS51077"/>
    </source>
</evidence>
<dbReference type="PANTHER" id="PTHR30136:SF35">
    <property type="entry name" value="HTH-TYPE TRANSCRIPTIONAL REGULATOR RV1719"/>
    <property type="match status" value="1"/>
</dbReference>
<dbReference type="Pfam" id="PF01614">
    <property type="entry name" value="IclR_C"/>
    <property type="match status" value="1"/>
</dbReference>
<protein>
    <submittedName>
        <fullName evidence="6">IclR family transcriptional regulator</fullName>
    </submittedName>
</protein>
<dbReference type="Gene3D" id="3.30.450.40">
    <property type="match status" value="1"/>
</dbReference>
<dbReference type="GO" id="GO:0003677">
    <property type="term" value="F:DNA binding"/>
    <property type="evidence" value="ECO:0007669"/>
    <property type="project" value="UniProtKB-KW"/>
</dbReference>
<evidence type="ECO:0000256" key="1">
    <source>
        <dbReference type="ARBA" id="ARBA00023015"/>
    </source>
</evidence>
<dbReference type="InterPro" id="IPR014757">
    <property type="entry name" value="Tscrpt_reg_IclR_C"/>
</dbReference>
<gene>
    <name evidence="6" type="ORF">IQ35_01409</name>
</gene>
<keyword evidence="1" id="KW-0805">Transcription regulation</keyword>
<dbReference type="InterPro" id="IPR036388">
    <property type="entry name" value="WH-like_DNA-bd_sf"/>
</dbReference>
<reference evidence="6 7" key="1">
    <citation type="journal article" date="2015" name="Stand. Genomic Sci.">
        <title>Genomic Encyclopedia of Bacterial and Archaeal Type Strains, Phase III: the genomes of soil and plant-associated and newly described type strains.</title>
        <authorList>
            <person name="Whitman W.B."/>
            <person name="Woyke T."/>
            <person name="Klenk H.P."/>
            <person name="Zhou Y."/>
            <person name="Lilburn T.G."/>
            <person name="Beck B.J."/>
            <person name="De Vos P."/>
            <person name="Vandamme P."/>
            <person name="Eisen J.A."/>
            <person name="Garrity G."/>
            <person name="Hugenholtz P."/>
            <person name="Kyrpides N.C."/>
        </authorList>
    </citation>
    <scope>NUCLEOTIDE SEQUENCE [LARGE SCALE GENOMIC DNA]</scope>
    <source>
        <strain evidence="6 7">CGMCC 1.7748</strain>
    </source>
</reference>
<evidence type="ECO:0000313" key="7">
    <source>
        <dbReference type="Proteomes" id="UP000316624"/>
    </source>
</evidence>
<dbReference type="PROSITE" id="PS51077">
    <property type="entry name" value="HTH_ICLR"/>
    <property type="match status" value="1"/>
</dbReference>
<dbReference type="InterPro" id="IPR036390">
    <property type="entry name" value="WH_DNA-bd_sf"/>
</dbReference>
<evidence type="ECO:0000259" key="5">
    <source>
        <dbReference type="PROSITE" id="PS51078"/>
    </source>
</evidence>
<dbReference type="EMBL" id="VLKK01000004">
    <property type="protein sequence ID" value="TWH95154.1"/>
    <property type="molecule type" value="Genomic_DNA"/>
</dbReference>
<dbReference type="SMART" id="SM00346">
    <property type="entry name" value="HTH_ICLR"/>
    <property type="match status" value="1"/>
</dbReference>
<dbReference type="SUPFAM" id="SSF46785">
    <property type="entry name" value="Winged helix' DNA-binding domain"/>
    <property type="match status" value="1"/>
</dbReference>
<dbReference type="Proteomes" id="UP000316624">
    <property type="component" value="Unassembled WGS sequence"/>
</dbReference>
<name>A0A562KIJ2_SPHWJ</name>
<dbReference type="RefSeq" id="WP_021247330.1">
    <property type="nucleotide sequence ID" value="NZ_JACIIY010000002.1"/>
</dbReference>
<sequence>MARRRVNPLRERITAKAPLENKMVKSAGRVLEILEYFDDLQRHSTVMEIADSLGYPQSSTSALLRSLVGMGYLNYDPHARTYITSSRVALLGNWVNSQFFAEGTIISMMKELNEKTGDTVVLAMRNGLHVQYIHVIQATSPARLHMTLGTVRPLAASGAGYAVLSTMTDAEVTRLVMRINAETEEGQPLVKIRELLDQLTAIRKKGYAFTCDMVTRGGGIIAAPLPRMGGQPLMVIGVGGVSEVMRAREEEISTALIEQIESRFGRQMRNVVSMRDDIRDPLPLAIMQARMRMS</sequence>
<evidence type="ECO:0000313" key="6">
    <source>
        <dbReference type="EMBL" id="TWH95154.1"/>
    </source>
</evidence>
<organism evidence="6 7">
    <name type="scientific">Sphingobium wenxiniae (strain DSM 21828 / CGMCC 1.7748 / JZ-1)</name>
    <dbReference type="NCBI Taxonomy" id="595605"/>
    <lineage>
        <taxon>Bacteria</taxon>
        <taxon>Pseudomonadati</taxon>
        <taxon>Pseudomonadota</taxon>
        <taxon>Alphaproteobacteria</taxon>
        <taxon>Sphingomonadales</taxon>
        <taxon>Sphingomonadaceae</taxon>
        <taxon>Sphingobium</taxon>
    </lineage>
</organism>
<dbReference type="InterPro" id="IPR005471">
    <property type="entry name" value="Tscrpt_reg_IclR_N"/>
</dbReference>
<keyword evidence="2" id="KW-0238">DNA-binding</keyword>
<dbReference type="PROSITE" id="PS51078">
    <property type="entry name" value="ICLR_ED"/>
    <property type="match status" value="1"/>
</dbReference>
<dbReference type="AlphaFoldDB" id="A0A562KIJ2"/>
<dbReference type="Pfam" id="PF09339">
    <property type="entry name" value="HTH_IclR"/>
    <property type="match status" value="1"/>
</dbReference>
<accession>A0A562KIJ2</accession>
<dbReference type="SUPFAM" id="SSF55781">
    <property type="entry name" value="GAF domain-like"/>
    <property type="match status" value="1"/>
</dbReference>
<comment type="caution">
    <text evidence="6">The sequence shown here is derived from an EMBL/GenBank/DDBJ whole genome shotgun (WGS) entry which is preliminary data.</text>
</comment>